<comment type="caution">
    <text evidence="2">The sequence shown here is derived from an EMBL/GenBank/DDBJ whole genome shotgun (WGS) entry which is preliminary data.</text>
</comment>
<organism evidence="2 3">
    <name type="scientific">Streptomyces stelliscabiei</name>
    <dbReference type="NCBI Taxonomy" id="146820"/>
    <lineage>
        <taxon>Bacteria</taxon>
        <taxon>Bacillati</taxon>
        <taxon>Actinomycetota</taxon>
        <taxon>Actinomycetes</taxon>
        <taxon>Kitasatosporales</taxon>
        <taxon>Streptomycetaceae</taxon>
        <taxon>Streptomyces</taxon>
    </lineage>
</organism>
<protein>
    <submittedName>
        <fullName evidence="2">Uncharacterized protein</fullName>
    </submittedName>
</protein>
<feature type="compositionally biased region" description="Basic and acidic residues" evidence="1">
    <location>
        <begin position="57"/>
        <end position="70"/>
    </location>
</feature>
<proteinExistence type="predicted"/>
<name>A0A8I0NWU1_9ACTN</name>
<feature type="compositionally biased region" description="Low complexity" evidence="1">
    <location>
        <begin position="89"/>
        <end position="113"/>
    </location>
</feature>
<evidence type="ECO:0000313" key="3">
    <source>
        <dbReference type="Proteomes" id="UP000629287"/>
    </source>
</evidence>
<dbReference type="Proteomes" id="UP000629287">
    <property type="component" value="Unassembled WGS sequence"/>
</dbReference>
<reference evidence="2 3" key="1">
    <citation type="submission" date="2020-10" db="EMBL/GenBank/DDBJ databases">
        <title>Sequencing the genomes of 1000 actinobacteria strains.</title>
        <authorList>
            <person name="Klenk H.-P."/>
        </authorList>
    </citation>
    <scope>NUCLEOTIDE SEQUENCE [LARGE SCALE GENOMIC DNA]</scope>
    <source>
        <strain evidence="2 3">DSM 41803</strain>
    </source>
</reference>
<keyword evidence="3" id="KW-1185">Reference proteome</keyword>
<sequence length="243" mass="25458">MCARKDQARLRVTAHVRAKDRALPSARPVRAAPHRSRTAGTRAPQPGHRLRPPCLRRRGDSHVGTREGRAPPEAPCSVATAPLAGRSNTDAATRPPATPPATATATTPATATTTDRHVGARGSQDTAPESGRSPPSPQEARPRARSRTKSASADVRNPSEPRRAPTAPGPQEHRTPAATRPPPPPGEPARHLRPDSRHRVGAHERTGAATAPPSLRTAPPHPHHPPVAGTVTSGSSRPPSGGR</sequence>
<dbReference type="EMBL" id="JADBGF010000001">
    <property type="protein sequence ID" value="MBE1595136.1"/>
    <property type="molecule type" value="Genomic_DNA"/>
</dbReference>
<gene>
    <name evidence="2" type="ORF">H4687_001265</name>
</gene>
<evidence type="ECO:0000313" key="2">
    <source>
        <dbReference type="EMBL" id="MBE1595136.1"/>
    </source>
</evidence>
<accession>A0A8I0NWU1</accession>
<feature type="region of interest" description="Disordered" evidence="1">
    <location>
        <begin position="1"/>
        <end position="243"/>
    </location>
</feature>
<feature type="compositionally biased region" description="Basic and acidic residues" evidence="1">
    <location>
        <begin position="188"/>
        <end position="206"/>
    </location>
</feature>
<feature type="compositionally biased region" description="Low complexity" evidence="1">
    <location>
        <begin position="233"/>
        <end position="243"/>
    </location>
</feature>
<dbReference type="AlphaFoldDB" id="A0A8I0NWU1"/>
<evidence type="ECO:0000256" key="1">
    <source>
        <dbReference type="SAM" id="MobiDB-lite"/>
    </source>
</evidence>